<evidence type="ECO:0000313" key="1">
    <source>
        <dbReference type="EMBL" id="CAB4150287.1"/>
    </source>
</evidence>
<accession>A0A6J5MWN2</accession>
<proteinExistence type="predicted"/>
<dbReference type="EMBL" id="LR796546">
    <property type="protein sequence ID" value="CAB4150287.1"/>
    <property type="molecule type" value="Genomic_DNA"/>
</dbReference>
<sequence>MYYVGYFDLHGLKLLQASSMSSAARLATSRNNGTPAKWIVRISADDYDGFKRLAKLGWRGSADEFYNELHKMYVEVFD</sequence>
<organism evidence="1">
    <name type="scientific">uncultured Caudovirales phage</name>
    <dbReference type="NCBI Taxonomy" id="2100421"/>
    <lineage>
        <taxon>Viruses</taxon>
        <taxon>Duplodnaviria</taxon>
        <taxon>Heunggongvirae</taxon>
        <taxon>Uroviricota</taxon>
        <taxon>Caudoviricetes</taxon>
        <taxon>Peduoviridae</taxon>
        <taxon>Maltschvirus</taxon>
        <taxon>Maltschvirus maltsch</taxon>
    </lineage>
</organism>
<protein>
    <submittedName>
        <fullName evidence="1">Uncharacterized protein</fullName>
    </submittedName>
</protein>
<reference evidence="1" key="1">
    <citation type="submission" date="2020-04" db="EMBL/GenBank/DDBJ databases">
        <authorList>
            <person name="Chiriac C."/>
            <person name="Salcher M."/>
            <person name="Ghai R."/>
            <person name="Kavagutti S V."/>
        </authorList>
    </citation>
    <scope>NUCLEOTIDE SEQUENCE</scope>
</reference>
<gene>
    <name evidence="1" type="ORF">UFOVP568_8</name>
</gene>
<name>A0A6J5MWN2_9CAUD</name>